<reference evidence="1" key="1">
    <citation type="submission" date="2014-11" db="EMBL/GenBank/DDBJ databases">
        <authorList>
            <person name="Amaro Gonzalez C."/>
        </authorList>
    </citation>
    <scope>NUCLEOTIDE SEQUENCE</scope>
</reference>
<sequence>MRTSVCLSTYVLTWSPHLCCSYILQVPVGSKCVVAAAPGYSRSE</sequence>
<name>A0A0E9XQ40_ANGAN</name>
<reference evidence="1" key="2">
    <citation type="journal article" date="2015" name="Fish Shellfish Immunol.">
        <title>Early steps in the European eel (Anguilla anguilla)-Vibrio vulnificus interaction in the gills: Role of the RtxA13 toxin.</title>
        <authorList>
            <person name="Callol A."/>
            <person name="Pajuelo D."/>
            <person name="Ebbesson L."/>
            <person name="Teles M."/>
            <person name="MacKenzie S."/>
            <person name="Amaro C."/>
        </authorList>
    </citation>
    <scope>NUCLEOTIDE SEQUENCE</scope>
</reference>
<evidence type="ECO:0000313" key="1">
    <source>
        <dbReference type="EMBL" id="JAI04557.1"/>
    </source>
</evidence>
<protein>
    <submittedName>
        <fullName evidence="1">Uncharacterized protein</fullName>
    </submittedName>
</protein>
<accession>A0A0E9XQ40</accession>
<dbReference type="EMBL" id="GBXM01004021">
    <property type="protein sequence ID" value="JAI04557.1"/>
    <property type="molecule type" value="Transcribed_RNA"/>
</dbReference>
<dbReference type="AlphaFoldDB" id="A0A0E9XQ40"/>
<proteinExistence type="predicted"/>
<organism evidence="1">
    <name type="scientific">Anguilla anguilla</name>
    <name type="common">European freshwater eel</name>
    <name type="synonym">Muraena anguilla</name>
    <dbReference type="NCBI Taxonomy" id="7936"/>
    <lineage>
        <taxon>Eukaryota</taxon>
        <taxon>Metazoa</taxon>
        <taxon>Chordata</taxon>
        <taxon>Craniata</taxon>
        <taxon>Vertebrata</taxon>
        <taxon>Euteleostomi</taxon>
        <taxon>Actinopterygii</taxon>
        <taxon>Neopterygii</taxon>
        <taxon>Teleostei</taxon>
        <taxon>Anguilliformes</taxon>
        <taxon>Anguillidae</taxon>
        <taxon>Anguilla</taxon>
    </lineage>
</organism>